<sequence>MDRRKLLLACVALTLAPLGAAAAGVSPSSHGLTVPLRVILPFGHDRIDLGPEALVAVEEQARTLVRDPALAVRLEGHADDTSSPEYAIGLGQRRADAVKTRLQALGIAPNRITTMSYGRERPAVPGDSPEARAQNRRVEMVIQ</sequence>
<dbReference type="Gene3D" id="3.30.1330.60">
    <property type="entry name" value="OmpA-like domain"/>
    <property type="match status" value="1"/>
</dbReference>
<reference evidence="8" key="1">
    <citation type="submission" date="2020-04" db="EMBL/GenBank/DDBJ databases">
        <title>A desert anoxygenic phototrophic bacterium fixes CO2 using RubisCO under aerobic conditions.</title>
        <authorList>
            <person name="Tang K."/>
        </authorList>
    </citation>
    <scope>NUCLEOTIDE SEQUENCE [LARGE SCALE GENOMIC DNA]</scope>
    <source>
        <strain evidence="8">MIMtkB3</strain>
    </source>
</reference>
<feature type="signal peptide" evidence="6">
    <location>
        <begin position="1"/>
        <end position="22"/>
    </location>
</feature>
<feature type="domain" description="OmpA-like" evidence="7">
    <location>
        <begin position="29"/>
        <end position="143"/>
    </location>
</feature>
<dbReference type="PRINTS" id="PR01021">
    <property type="entry name" value="OMPADOMAIN"/>
</dbReference>
<evidence type="ECO:0000259" key="7">
    <source>
        <dbReference type="PROSITE" id="PS51123"/>
    </source>
</evidence>
<dbReference type="Pfam" id="PF00691">
    <property type="entry name" value="OmpA"/>
    <property type="match status" value="1"/>
</dbReference>
<gene>
    <name evidence="8" type="ORF">HHL28_02465</name>
</gene>
<accession>A0A858R410</accession>
<dbReference type="InterPro" id="IPR036737">
    <property type="entry name" value="OmpA-like_sf"/>
</dbReference>
<organism evidence="8 9">
    <name type="scientific">Aerophototrophica crusticola</name>
    <dbReference type="NCBI Taxonomy" id="1709002"/>
    <lineage>
        <taxon>Bacteria</taxon>
        <taxon>Pseudomonadati</taxon>
        <taxon>Pseudomonadota</taxon>
        <taxon>Alphaproteobacteria</taxon>
        <taxon>Rhodospirillales</taxon>
        <taxon>Rhodospirillaceae</taxon>
        <taxon>Aerophototrophica</taxon>
    </lineage>
</organism>
<dbReference type="InterPro" id="IPR006664">
    <property type="entry name" value="OMP_bac"/>
</dbReference>
<evidence type="ECO:0000256" key="3">
    <source>
        <dbReference type="ARBA" id="ARBA00023237"/>
    </source>
</evidence>
<dbReference type="Proteomes" id="UP000501891">
    <property type="component" value="Chromosome"/>
</dbReference>
<dbReference type="PANTHER" id="PTHR30329">
    <property type="entry name" value="STATOR ELEMENT OF FLAGELLAR MOTOR COMPLEX"/>
    <property type="match status" value="1"/>
</dbReference>
<dbReference type="SUPFAM" id="SSF103088">
    <property type="entry name" value="OmpA-like"/>
    <property type="match status" value="1"/>
</dbReference>
<comment type="subcellular location">
    <subcellularLocation>
        <location evidence="1">Cell outer membrane</location>
    </subcellularLocation>
</comment>
<protein>
    <submittedName>
        <fullName evidence="8">OmpA family protein</fullName>
    </submittedName>
</protein>
<evidence type="ECO:0000256" key="4">
    <source>
        <dbReference type="PROSITE-ProRule" id="PRU00473"/>
    </source>
</evidence>
<keyword evidence="2 4" id="KW-0472">Membrane</keyword>
<evidence type="ECO:0000313" key="8">
    <source>
        <dbReference type="EMBL" id="QJE72118.1"/>
    </source>
</evidence>
<evidence type="ECO:0000256" key="2">
    <source>
        <dbReference type="ARBA" id="ARBA00023136"/>
    </source>
</evidence>
<dbReference type="InterPro" id="IPR006665">
    <property type="entry name" value="OmpA-like"/>
</dbReference>
<evidence type="ECO:0000313" key="9">
    <source>
        <dbReference type="Proteomes" id="UP000501891"/>
    </source>
</evidence>
<dbReference type="InterPro" id="IPR050330">
    <property type="entry name" value="Bact_OuterMem_StrucFunc"/>
</dbReference>
<evidence type="ECO:0000256" key="6">
    <source>
        <dbReference type="SAM" id="SignalP"/>
    </source>
</evidence>
<proteinExistence type="predicted"/>
<dbReference type="CDD" id="cd07185">
    <property type="entry name" value="OmpA_C-like"/>
    <property type="match status" value="1"/>
</dbReference>
<feature type="region of interest" description="Disordered" evidence="5">
    <location>
        <begin position="118"/>
        <end position="143"/>
    </location>
</feature>
<dbReference type="AlphaFoldDB" id="A0A858R410"/>
<name>A0A858R410_9PROT</name>
<dbReference type="EMBL" id="CP051775">
    <property type="protein sequence ID" value="QJE72118.1"/>
    <property type="molecule type" value="Genomic_DNA"/>
</dbReference>
<feature type="chain" id="PRO_5032311198" evidence="6">
    <location>
        <begin position="23"/>
        <end position="143"/>
    </location>
</feature>
<evidence type="ECO:0000256" key="1">
    <source>
        <dbReference type="ARBA" id="ARBA00004442"/>
    </source>
</evidence>
<evidence type="ECO:0000256" key="5">
    <source>
        <dbReference type="SAM" id="MobiDB-lite"/>
    </source>
</evidence>
<dbReference type="KEGG" id="acru:HHL28_02465"/>
<dbReference type="PROSITE" id="PS51123">
    <property type="entry name" value="OMPA_2"/>
    <property type="match status" value="1"/>
</dbReference>
<keyword evidence="3" id="KW-0998">Cell outer membrane</keyword>
<keyword evidence="6" id="KW-0732">Signal</keyword>
<dbReference type="GO" id="GO:0009279">
    <property type="term" value="C:cell outer membrane"/>
    <property type="evidence" value="ECO:0007669"/>
    <property type="project" value="UniProtKB-SubCell"/>
</dbReference>
<dbReference type="PANTHER" id="PTHR30329:SF21">
    <property type="entry name" value="LIPOPROTEIN YIAD-RELATED"/>
    <property type="match status" value="1"/>
</dbReference>
<keyword evidence="9" id="KW-1185">Reference proteome</keyword>